<feature type="site" description="Important for substrate specificity" evidence="3">
    <location>
        <position position="165"/>
    </location>
</feature>
<keyword evidence="2 3" id="KW-0808">Transferase</keyword>
<keyword evidence="3" id="KW-0660">Purine salvage</keyword>
<keyword evidence="6" id="KW-1185">Reference proteome</keyword>
<dbReference type="Gene3D" id="3.40.50.1580">
    <property type="entry name" value="Nucleoside phosphorylase domain"/>
    <property type="match status" value="1"/>
</dbReference>
<dbReference type="GO" id="GO:0016757">
    <property type="term" value="F:glycosyltransferase activity"/>
    <property type="evidence" value="ECO:0007669"/>
    <property type="project" value="UniProtKB-KW"/>
</dbReference>
<comment type="pathway">
    <text evidence="3">Purine metabolism; purine nucleoside salvage.</text>
</comment>
<dbReference type="EC" id="2.4.2.1" evidence="3"/>
<keyword evidence="1 3" id="KW-0328">Glycosyltransferase</keyword>
<dbReference type="RefSeq" id="WP_002937399.1">
    <property type="nucleotide sequence ID" value="NZ_JARQZE010000007.1"/>
</dbReference>
<feature type="binding site" evidence="3">
    <location>
        <begin position="50"/>
        <end position="51"/>
    </location>
    <ligand>
        <name>phosphate</name>
        <dbReference type="ChEBI" id="CHEBI:43474"/>
    </ligand>
</feature>
<accession>A0ABW3WBH2</accession>
<comment type="similarity">
    <text evidence="3">Belongs to the PNP/MTAP phosphorylase family. MTAP subfamily.</text>
</comment>
<evidence type="ECO:0000256" key="1">
    <source>
        <dbReference type="ARBA" id="ARBA00022676"/>
    </source>
</evidence>
<sequence length="245" mass="26577">MLAIIGGSGLTQLSNMEIERREVVRTPFGEPSGALVFGRMCNEPVVFLARHGYGHTIPPHLVNYRANIWALKDARVSGIVSVASVGGIRAELAPGTLMVPDQIIDYTWGRKSTFFEGGDTPVRHIDFTHPYDQALRQRLLAAISAAGEHAVDGGVYASTQGPRLETAAEINRLDRDGADIVGMTGMPEAALARELDLPYAAIGVVVNYAAGRWSSEAGIHFPDIEIVLQESMLRVRNVLECLCRV</sequence>
<dbReference type="PANTHER" id="PTHR42679:SF2">
    <property type="entry name" value="S-METHYL-5'-THIOADENOSINE PHOSPHORYLASE"/>
    <property type="match status" value="1"/>
</dbReference>
<organism evidence="5 6">
    <name type="scientific">Thauera mechernichensis</name>
    <dbReference type="NCBI Taxonomy" id="82788"/>
    <lineage>
        <taxon>Bacteria</taxon>
        <taxon>Pseudomonadati</taxon>
        <taxon>Pseudomonadota</taxon>
        <taxon>Betaproteobacteria</taxon>
        <taxon>Rhodocyclales</taxon>
        <taxon>Zoogloeaceae</taxon>
        <taxon>Thauera</taxon>
    </lineage>
</organism>
<comment type="subunit">
    <text evidence="3">Homohexamer. Dimer of a homotrimer.</text>
</comment>
<dbReference type="InterPro" id="IPR035994">
    <property type="entry name" value="Nucleoside_phosphorylase_sf"/>
</dbReference>
<dbReference type="SUPFAM" id="SSF53167">
    <property type="entry name" value="Purine and uridine phosphorylases"/>
    <property type="match status" value="1"/>
</dbReference>
<protein>
    <recommendedName>
        <fullName evidence="3">Probable 6-oxopurine nucleoside phosphorylase</fullName>
        <ecNumber evidence="3">2.4.2.1</ecNumber>
    </recommendedName>
    <alternativeName>
        <fullName evidence="3">Purine nucleoside phosphorylase</fullName>
        <shortName evidence="3">PNP</shortName>
    </alternativeName>
</protein>
<feature type="domain" description="Nucleoside phosphorylase" evidence="4">
    <location>
        <begin position="2"/>
        <end position="216"/>
    </location>
</feature>
<comment type="caution">
    <text evidence="3">Lacks conserved residue(s) required for the propagation of feature annotation.</text>
</comment>
<feature type="binding site" evidence="3">
    <location>
        <position position="183"/>
    </location>
    <ligand>
        <name>substrate</name>
    </ligand>
</feature>
<feature type="binding site" evidence="3">
    <location>
        <position position="184"/>
    </location>
    <ligand>
        <name>phosphate</name>
        <dbReference type="ChEBI" id="CHEBI:43474"/>
    </ligand>
</feature>
<dbReference type="CDD" id="cd09010">
    <property type="entry name" value="MTAP_SsMTAPII_like_MTIP"/>
    <property type="match status" value="1"/>
</dbReference>
<reference evidence="6" key="1">
    <citation type="journal article" date="2019" name="Int. J. Syst. Evol. Microbiol.">
        <title>The Global Catalogue of Microorganisms (GCM) 10K type strain sequencing project: providing services to taxonomists for standard genome sequencing and annotation.</title>
        <authorList>
            <consortium name="The Broad Institute Genomics Platform"/>
            <consortium name="The Broad Institute Genome Sequencing Center for Infectious Disease"/>
            <person name="Wu L."/>
            <person name="Ma J."/>
        </authorList>
    </citation>
    <scope>NUCLEOTIDE SEQUENCE [LARGE SCALE GENOMIC DNA]</scope>
    <source>
        <strain evidence="6">CCUG 48884</strain>
    </source>
</reference>
<proteinExistence type="inferred from homology"/>
<evidence type="ECO:0000256" key="3">
    <source>
        <dbReference type="HAMAP-Rule" id="MF_01963"/>
    </source>
</evidence>
<name>A0ABW3WBH2_9RHOO</name>
<evidence type="ECO:0000259" key="4">
    <source>
        <dbReference type="Pfam" id="PF01048"/>
    </source>
</evidence>
<feature type="binding site" evidence="3">
    <location>
        <begin position="207"/>
        <end position="209"/>
    </location>
    <ligand>
        <name>substrate</name>
    </ligand>
</feature>
<comment type="miscellaneous">
    <text evidence="3">Although this enzyme belongs to the family of MTA phosphorylases based on sequence homology, it has been shown that conserved amino acid substitutions in the substrate binding pocket convert the substrate specificity of this enzyme from 6-aminopurines to 6-oxopurines.</text>
</comment>
<comment type="function">
    <text evidence="3">Purine nucleoside phosphorylase which is highly specific for 6-oxopurine nucleosides. Cleaves guanosine or inosine to respective bases and sugar-1-phosphate molecules. Involved in purine salvage.</text>
</comment>
<dbReference type="HAMAP" id="MF_01963">
    <property type="entry name" value="MTAP"/>
    <property type="match status" value="1"/>
</dbReference>
<dbReference type="Proteomes" id="UP001597158">
    <property type="component" value="Unassembled WGS sequence"/>
</dbReference>
<comment type="caution">
    <text evidence="5">The sequence shown here is derived from an EMBL/GenBank/DDBJ whole genome shotgun (WGS) entry which is preliminary data.</text>
</comment>
<dbReference type="Pfam" id="PF01048">
    <property type="entry name" value="PNP_UDP_1"/>
    <property type="match status" value="1"/>
</dbReference>
<dbReference type="PANTHER" id="PTHR42679">
    <property type="entry name" value="S-METHYL-5'-THIOADENOSINE PHOSPHORYLASE"/>
    <property type="match status" value="1"/>
</dbReference>
<dbReference type="NCBIfam" id="NF006599">
    <property type="entry name" value="PRK09136.1"/>
    <property type="match status" value="1"/>
</dbReference>
<evidence type="ECO:0000313" key="6">
    <source>
        <dbReference type="Proteomes" id="UP001597158"/>
    </source>
</evidence>
<feature type="site" description="Important for substrate specificity" evidence="3">
    <location>
        <position position="221"/>
    </location>
</feature>
<evidence type="ECO:0000256" key="2">
    <source>
        <dbReference type="ARBA" id="ARBA00022679"/>
    </source>
</evidence>
<feature type="binding site" evidence="3">
    <location>
        <position position="8"/>
    </location>
    <ligand>
        <name>phosphate</name>
        <dbReference type="ChEBI" id="CHEBI:43474"/>
    </ligand>
</feature>
<dbReference type="EMBL" id="JBHTMC010000013">
    <property type="protein sequence ID" value="MFD1263372.1"/>
    <property type="molecule type" value="Genomic_DNA"/>
</dbReference>
<gene>
    <name evidence="5" type="ORF">ACFQ4M_07220</name>
</gene>
<evidence type="ECO:0000313" key="5">
    <source>
        <dbReference type="EMBL" id="MFD1263372.1"/>
    </source>
</evidence>
<dbReference type="InterPro" id="IPR000845">
    <property type="entry name" value="Nucleoside_phosphorylase_d"/>
</dbReference>
<comment type="catalytic activity">
    <reaction evidence="3">
        <text>a purine D-ribonucleoside + phosphate = a purine nucleobase + alpha-D-ribose 1-phosphate</text>
        <dbReference type="Rhea" id="RHEA:19805"/>
        <dbReference type="ChEBI" id="CHEBI:26386"/>
        <dbReference type="ChEBI" id="CHEBI:43474"/>
        <dbReference type="ChEBI" id="CHEBI:57720"/>
        <dbReference type="ChEBI" id="CHEBI:142355"/>
        <dbReference type="EC" id="2.4.2.1"/>
    </reaction>
</comment>
<dbReference type="InterPro" id="IPR010044">
    <property type="entry name" value="MTAP"/>
</dbReference>